<dbReference type="PANTHER" id="PTHR20371:SF1">
    <property type="entry name" value="ENOLASE-PHOSPHATASE E1"/>
    <property type="match status" value="1"/>
</dbReference>
<dbReference type="EMBL" id="PNBW01000015">
    <property type="protein sequence ID" value="TMO78291.1"/>
    <property type="molecule type" value="Genomic_DNA"/>
</dbReference>
<dbReference type="SUPFAM" id="SSF56784">
    <property type="entry name" value="HAD-like"/>
    <property type="match status" value="1"/>
</dbReference>
<dbReference type="EC" id="3.1.3.77" evidence="4"/>
<keyword evidence="1 4" id="KW-0028">Amino-acid biosynthesis</keyword>
<dbReference type="RefSeq" id="WP_138593021.1">
    <property type="nucleotide sequence ID" value="NZ_PNBW01000015.1"/>
</dbReference>
<dbReference type="CDD" id="cd01629">
    <property type="entry name" value="HAD_EP"/>
    <property type="match status" value="1"/>
</dbReference>
<dbReference type="InterPro" id="IPR023214">
    <property type="entry name" value="HAD_sf"/>
</dbReference>
<sequence length="227" mass="25583">MIKAIITDIEGTITRISFVKDVLFPYAAKHLPEFVEKHQHTPEVATQLNAVKQLIANPMASAPEIIDALLNWIKNDEKVTPLKQLQGLIWQAGYENGDFTGHIYPDAFEFLSTQHREGTPLYVYSSGSVKAQQLLFEYSDYGDMRPLFQAYFDTKVGGKKEPQSYHSIVEQLPYSAAEVLFLSDIIEELDAAKTAGLATLQLWRDGQAQSPVHNAITDFNQYMSRNV</sequence>
<dbReference type="GO" id="GO:0043715">
    <property type="term" value="F:2,3-diketo-5-methylthiopentyl-1-phosphate enolase activity"/>
    <property type="evidence" value="ECO:0007669"/>
    <property type="project" value="UniProtKB-UniRule"/>
</dbReference>
<evidence type="ECO:0000256" key="1">
    <source>
        <dbReference type="ARBA" id="ARBA00022605"/>
    </source>
</evidence>
<dbReference type="InterPro" id="IPR036412">
    <property type="entry name" value="HAD-like_sf"/>
</dbReference>
<comment type="pathway">
    <text evidence="4">Amino-acid biosynthesis; L-methionine biosynthesis via salvage pathway; L-methionine from S-methyl-5-thio-alpha-D-ribose 1-phosphate: step 3/6.</text>
</comment>
<gene>
    <name evidence="4 5" type="primary">mtnC</name>
    <name evidence="5" type="ORF">CWC19_17320</name>
    <name evidence="6" type="ORF">CWC20_01920</name>
</gene>
<dbReference type="GO" id="GO:0043874">
    <property type="term" value="F:acireductone synthase activity"/>
    <property type="evidence" value="ECO:0007669"/>
    <property type="project" value="UniProtKB-EC"/>
</dbReference>
<dbReference type="InterPro" id="IPR006439">
    <property type="entry name" value="HAD-SF_hydro_IA"/>
</dbReference>
<evidence type="ECO:0000256" key="4">
    <source>
        <dbReference type="HAMAP-Rule" id="MF_01681"/>
    </source>
</evidence>
<reference evidence="5" key="3">
    <citation type="submission" date="2019-09" db="EMBL/GenBank/DDBJ databases">
        <title>Co-occurence of chitin degradation, pigmentation and bioactivity in marine Pseudoalteromonas.</title>
        <authorList>
            <person name="Sonnenschein E.C."/>
            <person name="Bech P.K."/>
        </authorList>
    </citation>
    <scope>NUCLEOTIDE SEQUENCE</scope>
    <source>
        <strain evidence="5">S3790</strain>
        <strain evidence="7">S3895</strain>
    </source>
</reference>
<reference evidence="7 8" key="1">
    <citation type="submission" date="2018-01" db="EMBL/GenBank/DDBJ databases">
        <authorList>
            <person name="Paulsen S."/>
            <person name="Gram L.K."/>
        </authorList>
    </citation>
    <scope>NUCLEOTIDE SEQUENCE [LARGE SCALE GENOMIC DNA]</scope>
    <source>
        <strain evidence="5 8">S3790</strain>
        <strain evidence="6 7">S3895</strain>
    </source>
</reference>
<dbReference type="NCBIfam" id="TIGR01691">
    <property type="entry name" value="enolase-ppase"/>
    <property type="match status" value="1"/>
</dbReference>
<dbReference type="Gene3D" id="3.40.50.1000">
    <property type="entry name" value="HAD superfamily/HAD-like"/>
    <property type="match status" value="1"/>
</dbReference>
<dbReference type="SFLD" id="SFLDF00044">
    <property type="entry name" value="enolase-phosphatase"/>
    <property type="match status" value="1"/>
</dbReference>
<keyword evidence="2 4" id="KW-0378">Hydrolase</keyword>
<dbReference type="PANTHER" id="PTHR20371">
    <property type="entry name" value="ENOLASE-PHOSPHATASE E1"/>
    <property type="match status" value="1"/>
</dbReference>
<dbReference type="EMBL" id="PNBX01000085">
    <property type="protein sequence ID" value="TMO65766.1"/>
    <property type="molecule type" value="Genomic_DNA"/>
</dbReference>
<evidence type="ECO:0000313" key="7">
    <source>
        <dbReference type="Proteomes" id="UP000307164"/>
    </source>
</evidence>
<dbReference type="SFLD" id="SFLDG01133">
    <property type="entry name" value="C1.5.4:_Enolase-phosphatase_Li"/>
    <property type="match status" value="1"/>
</dbReference>
<dbReference type="InterPro" id="IPR023943">
    <property type="entry name" value="Enolase-ppase_E1"/>
</dbReference>
<dbReference type="GO" id="GO:0000287">
    <property type="term" value="F:magnesium ion binding"/>
    <property type="evidence" value="ECO:0007669"/>
    <property type="project" value="UniProtKB-UniRule"/>
</dbReference>
<dbReference type="SFLD" id="SFLDG01129">
    <property type="entry name" value="C1.5:_HAD__Beta-PGM__Phosphata"/>
    <property type="match status" value="1"/>
</dbReference>
<protein>
    <recommendedName>
        <fullName evidence="4">Enolase-phosphatase E1</fullName>
        <ecNumber evidence="4">3.1.3.77</ecNumber>
    </recommendedName>
    <alternativeName>
        <fullName evidence="4">2,3-diketo-5-methylthio-1-phosphopentane phosphatase</fullName>
    </alternativeName>
</protein>
<dbReference type="UniPathway" id="UPA00904">
    <property type="reaction ID" value="UER00876"/>
</dbReference>
<reference evidence="8" key="2">
    <citation type="submission" date="2019-06" db="EMBL/GenBank/DDBJ databases">
        <title>Co-occurence of chitin degradation, pigmentation and bioactivity in marine Pseudoalteromonas.</title>
        <authorList>
            <person name="Sonnenschein E.C."/>
            <person name="Bech P.K."/>
        </authorList>
    </citation>
    <scope>NUCLEOTIDE SEQUENCE [LARGE SCALE GENOMIC DNA]</scope>
    <source>
        <strain evidence="8">S3790</strain>
        <strain evidence="6">S3895</strain>
    </source>
</reference>
<accession>A0A5S3V4K6</accession>
<comment type="cofactor">
    <cofactor evidence="4">
        <name>Mg(2+)</name>
        <dbReference type="ChEBI" id="CHEBI:18420"/>
    </cofactor>
    <text evidence="4">Binds 1 Mg(2+) ion per subunit.</text>
</comment>
<dbReference type="OrthoDB" id="9797416at2"/>
<dbReference type="Pfam" id="PF00702">
    <property type="entry name" value="Hydrolase"/>
    <property type="match status" value="1"/>
</dbReference>
<dbReference type="NCBIfam" id="TIGR01549">
    <property type="entry name" value="HAD-SF-IA-v1"/>
    <property type="match status" value="1"/>
</dbReference>
<organism evidence="5 8">
    <name type="scientific">Pseudoalteromonas aurantia</name>
    <dbReference type="NCBI Taxonomy" id="43654"/>
    <lineage>
        <taxon>Bacteria</taxon>
        <taxon>Pseudomonadati</taxon>
        <taxon>Pseudomonadota</taxon>
        <taxon>Gammaproteobacteria</taxon>
        <taxon>Alteromonadales</taxon>
        <taxon>Pseudoalteromonadaceae</taxon>
        <taxon>Pseudoalteromonas</taxon>
    </lineage>
</organism>
<proteinExistence type="inferred from homology"/>
<keyword evidence="7" id="KW-1185">Reference proteome</keyword>
<dbReference type="SFLD" id="SFLDS00003">
    <property type="entry name" value="Haloacid_Dehalogenase"/>
    <property type="match status" value="1"/>
</dbReference>
<dbReference type="Proteomes" id="UP000307217">
    <property type="component" value="Unassembled WGS sequence"/>
</dbReference>
<dbReference type="PRINTS" id="PR00413">
    <property type="entry name" value="HADHALOGNASE"/>
</dbReference>
<comment type="catalytic activity">
    <reaction evidence="4">
        <text>5-methylsulfanyl-2,3-dioxopentyl phosphate + H2O = 1,2-dihydroxy-5-(methylsulfanyl)pent-1-en-3-one + phosphate</text>
        <dbReference type="Rhea" id="RHEA:21700"/>
        <dbReference type="ChEBI" id="CHEBI:15377"/>
        <dbReference type="ChEBI" id="CHEBI:43474"/>
        <dbReference type="ChEBI" id="CHEBI:49252"/>
        <dbReference type="ChEBI" id="CHEBI:58828"/>
        <dbReference type="EC" id="3.1.3.77"/>
    </reaction>
</comment>
<evidence type="ECO:0000313" key="5">
    <source>
        <dbReference type="EMBL" id="TMO65766.1"/>
    </source>
</evidence>
<evidence type="ECO:0000256" key="2">
    <source>
        <dbReference type="ARBA" id="ARBA00022801"/>
    </source>
</evidence>
<keyword evidence="4" id="KW-0460">Magnesium</keyword>
<evidence type="ECO:0000256" key="3">
    <source>
        <dbReference type="ARBA" id="ARBA00023167"/>
    </source>
</evidence>
<dbReference type="GO" id="GO:0019509">
    <property type="term" value="P:L-methionine salvage from methylthioadenosine"/>
    <property type="evidence" value="ECO:0007669"/>
    <property type="project" value="UniProtKB-UniRule"/>
</dbReference>
<keyword evidence="3 4" id="KW-0486">Methionine biosynthesis</keyword>
<dbReference type="Gene3D" id="1.10.720.60">
    <property type="match status" value="1"/>
</dbReference>
<evidence type="ECO:0000313" key="6">
    <source>
        <dbReference type="EMBL" id="TMO78291.1"/>
    </source>
</evidence>
<comment type="pathway">
    <text evidence="4">Amino-acid biosynthesis; L-methionine biosynthesis via salvage pathway; L-methionine from S-methyl-5-thio-alpha-D-ribose 1-phosphate: step 4/6.</text>
</comment>
<dbReference type="Proteomes" id="UP000307164">
    <property type="component" value="Unassembled WGS sequence"/>
</dbReference>
<dbReference type="GO" id="GO:0043716">
    <property type="term" value="F:2-hydroxy-3-keto-5-methylthiopentenyl-1-phosphate phosphatase activity"/>
    <property type="evidence" value="ECO:0007669"/>
    <property type="project" value="UniProtKB-UniRule"/>
</dbReference>
<dbReference type="HAMAP" id="MF_01681">
    <property type="entry name" value="Salvage_MtnC"/>
    <property type="match status" value="1"/>
</dbReference>
<name>A0A5S3V4K6_9GAMM</name>
<dbReference type="AlphaFoldDB" id="A0A5S3V4K6"/>
<comment type="caution">
    <text evidence="5">The sequence shown here is derived from an EMBL/GenBank/DDBJ whole genome shotgun (WGS) entry which is preliminary data.</text>
</comment>
<comment type="function">
    <text evidence="4">Bifunctional enzyme that catalyzes the enolization of 2,3-diketo-5-methylthiopentyl-1-phosphate (DK-MTP-1-P) into the intermediate 2-hydroxy-3-keto-5-methylthiopentenyl-1-phosphate (HK-MTPenyl-1-P), which is then dephosphorylated to form the acireductone 1,2-dihydroxy-3-keto-5-methylthiopentene (DHK-MTPene).</text>
</comment>
<comment type="subunit">
    <text evidence="4">Monomer.</text>
</comment>
<evidence type="ECO:0000313" key="8">
    <source>
        <dbReference type="Proteomes" id="UP000307217"/>
    </source>
</evidence>
<keyword evidence="4" id="KW-0479">Metal-binding</keyword>
<comment type="similarity">
    <text evidence="4">Belongs to the HAD-like hydrolase superfamily. MasA/MtnC family.</text>
</comment>